<name>A0AAU2JLL8_9ACTN</name>
<dbReference type="InterPro" id="IPR023214">
    <property type="entry name" value="HAD_sf"/>
</dbReference>
<dbReference type="InterPro" id="IPR036412">
    <property type="entry name" value="HAD-like_sf"/>
</dbReference>
<dbReference type="AlphaFoldDB" id="A0AAU2JLL8"/>
<dbReference type="GO" id="GO:0005829">
    <property type="term" value="C:cytosol"/>
    <property type="evidence" value="ECO:0007669"/>
    <property type="project" value="TreeGrafter"/>
</dbReference>
<sequence length="145" mass="15038">MNVAGEPTPGAVQALHAARDAGRHVTIVSNNSAECVRQYLTLHGILSAVDEIIGRPALRTDLMKPSPHPLLTAAAVFGLAADLMVLVGDSVTDVEAAHAAGAKSIGYVNKPGKDASLADAGADVMVFAMREIADCLVALRPCPMW</sequence>
<evidence type="ECO:0000313" key="1">
    <source>
        <dbReference type="EMBL" id="WTU73699.1"/>
    </source>
</evidence>
<dbReference type="Gene3D" id="3.40.50.1000">
    <property type="entry name" value="HAD superfamily/HAD-like"/>
    <property type="match status" value="1"/>
</dbReference>
<gene>
    <name evidence="1" type="ORF">OG327_10295</name>
</gene>
<organism evidence="1">
    <name type="scientific">Streptomyces sp. NBC_00049</name>
    <dbReference type="NCBI Taxonomy" id="2903617"/>
    <lineage>
        <taxon>Bacteria</taxon>
        <taxon>Bacillati</taxon>
        <taxon>Actinomycetota</taxon>
        <taxon>Actinomycetes</taxon>
        <taxon>Kitasatosporales</taxon>
        <taxon>Streptomycetaceae</taxon>
        <taxon>Streptomyces</taxon>
    </lineage>
</organism>
<dbReference type="Pfam" id="PF13419">
    <property type="entry name" value="HAD_2"/>
    <property type="match status" value="1"/>
</dbReference>
<accession>A0AAU2JLL8</accession>
<dbReference type="GO" id="GO:0008967">
    <property type="term" value="F:phosphoglycolate phosphatase activity"/>
    <property type="evidence" value="ECO:0007669"/>
    <property type="project" value="TreeGrafter"/>
</dbReference>
<protein>
    <submittedName>
        <fullName evidence="1">HAD hydrolase-like protein</fullName>
    </submittedName>
</protein>
<dbReference type="InterPro" id="IPR050155">
    <property type="entry name" value="HAD-like_hydrolase_sf"/>
</dbReference>
<dbReference type="EMBL" id="CP108264">
    <property type="protein sequence ID" value="WTU73699.1"/>
    <property type="molecule type" value="Genomic_DNA"/>
</dbReference>
<proteinExistence type="predicted"/>
<keyword evidence="1" id="KW-0378">Hydrolase</keyword>
<dbReference type="InterPro" id="IPR041492">
    <property type="entry name" value="HAD_2"/>
</dbReference>
<dbReference type="PANTHER" id="PTHR43434">
    <property type="entry name" value="PHOSPHOGLYCOLATE PHOSPHATASE"/>
    <property type="match status" value="1"/>
</dbReference>
<dbReference type="SUPFAM" id="SSF56784">
    <property type="entry name" value="HAD-like"/>
    <property type="match status" value="1"/>
</dbReference>
<dbReference type="GO" id="GO:0006281">
    <property type="term" value="P:DNA repair"/>
    <property type="evidence" value="ECO:0007669"/>
    <property type="project" value="TreeGrafter"/>
</dbReference>
<dbReference type="PANTHER" id="PTHR43434:SF1">
    <property type="entry name" value="PHOSPHOGLYCOLATE PHOSPHATASE"/>
    <property type="match status" value="1"/>
</dbReference>
<reference evidence="1" key="1">
    <citation type="submission" date="2022-10" db="EMBL/GenBank/DDBJ databases">
        <title>The complete genomes of actinobacterial strains from the NBC collection.</title>
        <authorList>
            <person name="Joergensen T.S."/>
            <person name="Alvarez Arevalo M."/>
            <person name="Sterndorff E.B."/>
            <person name="Faurdal D."/>
            <person name="Vuksanovic O."/>
            <person name="Mourched A.-S."/>
            <person name="Charusanti P."/>
            <person name="Shaw S."/>
            <person name="Blin K."/>
            <person name="Weber T."/>
        </authorList>
    </citation>
    <scope>NUCLEOTIDE SEQUENCE</scope>
    <source>
        <strain evidence="1">NBC_00049</strain>
    </source>
</reference>